<organism evidence="2 3">
    <name type="scientific">Laccaria amethystina LaAM-08-1</name>
    <dbReference type="NCBI Taxonomy" id="1095629"/>
    <lineage>
        <taxon>Eukaryota</taxon>
        <taxon>Fungi</taxon>
        <taxon>Dikarya</taxon>
        <taxon>Basidiomycota</taxon>
        <taxon>Agaricomycotina</taxon>
        <taxon>Agaricomycetes</taxon>
        <taxon>Agaricomycetidae</taxon>
        <taxon>Agaricales</taxon>
        <taxon>Agaricineae</taxon>
        <taxon>Hydnangiaceae</taxon>
        <taxon>Laccaria</taxon>
    </lineage>
</organism>
<evidence type="ECO:0000313" key="3">
    <source>
        <dbReference type="Proteomes" id="UP000054477"/>
    </source>
</evidence>
<evidence type="ECO:0000313" key="2">
    <source>
        <dbReference type="EMBL" id="KIJ91932.1"/>
    </source>
</evidence>
<proteinExistence type="predicted"/>
<dbReference type="EMBL" id="KN838954">
    <property type="protein sequence ID" value="KIJ91932.1"/>
    <property type="molecule type" value="Genomic_DNA"/>
</dbReference>
<dbReference type="OrthoDB" id="3085446at2759"/>
<reference evidence="2 3" key="1">
    <citation type="submission" date="2014-04" db="EMBL/GenBank/DDBJ databases">
        <authorList>
            <consortium name="DOE Joint Genome Institute"/>
            <person name="Kuo A."/>
            <person name="Kohler A."/>
            <person name="Nagy L.G."/>
            <person name="Floudas D."/>
            <person name="Copeland A."/>
            <person name="Barry K.W."/>
            <person name="Cichocki N."/>
            <person name="Veneault-Fourrey C."/>
            <person name="LaButti K."/>
            <person name="Lindquist E.A."/>
            <person name="Lipzen A."/>
            <person name="Lundell T."/>
            <person name="Morin E."/>
            <person name="Murat C."/>
            <person name="Sun H."/>
            <person name="Tunlid A."/>
            <person name="Henrissat B."/>
            <person name="Grigoriev I.V."/>
            <person name="Hibbett D.S."/>
            <person name="Martin F."/>
            <person name="Nordberg H.P."/>
            <person name="Cantor M.N."/>
            <person name="Hua S.X."/>
        </authorList>
    </citation>
    <scope>NUCLEOTIDE SEQUENCE [LARGE SCALE GENOMIC DNA]</scope>
    <source>
        <strain evidence="2 3">LaAM-08-1</strain>
    </source>
</reference>
<keyword evidence="3" id="KW-1185">Reference proteome</keyword>
<keyword evidence="1" id="KW-0732">Signal</keyword>
<name>A0A0C9X653_9AGAR</name>
<evidence type="ECO:0000256" key="1">
    <source>
        <dbReference type="SAM" id="SignalP"/>
    </source>
</evidence>
<reference evidence="3" key="2">
    <citation type="submission" date="2015-01" db="EMBL/GenBank/DDBJ databases">
        <title>Evolutionary Origins and Diversification of the Mycorrhizal Mutualists.</title>
        <authorList>
            <consortium name="DOE Joint Genome Institute"/>
            <consortium name="Mycorrhizal Genomics Consortium"/>
            <person name="Kohler A."/>
            <person name="Kuo A."/>
            <person name="Nagy L.G."/>
            <person name="Floudas D."/>
            <person name="Copeland A."/>
            <person name="Barry K.W."/>
            <person name="Cichocki N."/>
            <person name="Veneault-Fourrey C."/>
            <person name="LaButti K."/>
            <person name="Lindquist E.A."/>
            <person name="Lipzen A."/>
            <person name="Lundell T."/>
            <person name="Morin E."/>
            <person name="Murat C."/>
            <person name="Riley R."/>
            <person name="Ohm R."/>
            <person name="Sun H."/>
            <person name="Tunlid A."/>
            <person name="Henrissat B."/>
            <person name="Grigoriev I.V."/>
            <person name="Hibbett D.S."/>
            <person name="Martin F."/>
        </authorList>
    </citation>
    <scope>NUCLEOTIDE SEQUENCE [LARGE SCALE GENOMIC DNA]</scope>
    <source>
        <strain evidence="3">LaAM-08-1</strain>
    </source>
</reference>
<feature type="chain" id="PRO_5002216551" evidence="1">
    <location>
        <begin position="21"/>
        <end position="193"/>
    </location>
</feature>
<accession>A0A0C9X653</accession>
<dbReference type="AlphaFoldDB" id="A0A0C9X653"/>
<protein>
    <submittedName>
        <fullName evidence="2">Uncharacterized protein</fullName>
    </submittedName>
</protein>
<dbReference type="HOGENOM" id="CLU_1570887_0_0_1"/>
<dbReference type="Proteomes" id="UP000054477">
    <property type="component" value="Unassembled WGS sequence"/>
</dbReference>
<feature type="signal peptide" evidence="1">
    <location>
        <begin position="1"/>
        <end position="20"/>
    </location>
</feature>
<gene>
    <name evidence="2" type="ORF">K443DRAFT_685583</name>
</gene>
<sequence>MLLAALLTFVLALLSSSVIATSVSLERRSPITIYRGTCKEHVDDIKKGPKLADGPFPGDFTYKAAFYCTDNHAQAQTYSEDFKTCSQGHAVVGFHFDPTGLQVLNLGAGKDDNSPAVKFFHACQKLALKLHITHEALDAADKATKAEVDKYDVIEGSVPLSLVIVQTKLKDPFKQIVFLTAKLLKALTISKVT</sequence>